<organism evidence="1 2">
    <name type="scientific">Rhodnius prolixus</name>
    <name type="common">Triatomid bug</name>
    <dbReference type="NCBI Taxonomy" id="13249"/>
    <lineage>
        <taxon>Eukaryota</taxon>
        <taxon>Metazoa</taxon>
        <taxon>Ecdysozoa</taxon>
        <taxon>Arthropoda</taxon>
        <taxon>Hexapoda</taxon>
        <taxon>Insecta</taxon>
        <taxon>Pterygota</taxon>
        <taxon>Neoptera</taxon>
        <taxon>Paraneoptera</taxon>
        <taxon>Hemiptera</taxon>
        <taxon>Heteroptera</taxon>
        <taxon>Panheteroptera</taxon>
        <taxon>Cimicomorpha</taxon>
        <taxon>Reduviidae</taxon>
        <taxon>Triatominae</taxon>
        <taxon>Rhodnius</taxon>
    </lineage>
</organism>
<evidence type="ECO:0000313" key="2">
    <source>
        <dbReference type="Proteomes" id="UP000015103"/>
    </source>
</evidence>
<keyword evidence="2" id="KW-1185">Reference proteome</keyword>
<protein>
    <submittedName>
        <fullName evidence="1">MADF domain-containing protein</fullName>
    </submittedName>
</protein>
<dbReference type="PANTHER" id="PTHR21505:SF12">
    <property type="entry name" value="MADF DOMAIN-CONTAINING PROTEIN-RELATED"/>
    <property type="match status" value="1"/>
</dbReference>
<reference evidence="1" key="1">
    <citation type="submission" date="2015-05" db="UniProtKB">
        <authorList>
            <consortium name="EnsemblMetazoa"/>
        </authorList>
    </citation>
    <scope>IDENTIFICATION</scope>
</reference>
<dbReference type="AlphaFoldDB" id="T1HE83"/>
<proteinExistence type="predicted"/>
<dbReference type="VEuPathDB" id="VectorBase:RPRC002355"/>
<dbReference type="Proteomes" id="UP000015103">
    <property type="component" value="Unassembled WGS sequence"/>
</dbReference>
<dbReference type="EMBL" id="ACPB03022587">
    <property type="status" value="NOT_ANNOTATED_CDS"/>
    <property type="molecule type" value="Genomic_DNA"/>
</dbReference>
<dbReference type="HOGENOM" id="CLU_2870368_0_0_1"/>
<evidence type="ECO:0000313" key="1">
    <source>
        <dbReference type="EnsemblMetazoa" id="RPRC002355-PA"/>
    </source>
</evidence>
<sequence length="64" mass="7539">MSQKLLKFGPADLLKFIETYRSHECLWYTENVNYKNRDARNAALAAFEKEFRVPGFGPKEIRTK</sequence>
<name>T1HE83_RHOPR</name>
<dbReference type="EnsemblMetazoa" id="RPRC002355-RA">
    <property type="protein sequence ID" value="RPRC002355-PA"/>
    <property type="gene ID" value="RPRC002355"/>
</dbReference>
<dbReference type="PANTHER" id="PTHR21505">
    <property type="entry name" value="MADF DOMAIN-CONTAINING PROTEIN-RELATED"/>
    <property type="match status" value="1"/>
</dbReference>
<dbReference type="InterPro" id="IPR006578">
    <property type="entry name" value="MADF-dom"/>
</dbReference>
<dbReference type="InParanoid" id="T1HE83"/>
<accession>T1HE83</accession>
<dbReference type="Pfam" id="PF10545">
    <property type="entry name" value="MADF_DNA_bdg"/>
    <property type="match status" value="1"/>
</dbReference>